<dbReference type="GO" id="GO:0016405">
    <property type="term" value="F:CoA-ligase activity"/>
    <property type="evidence" value="ECO:0007669"/>
    <property type="project" value="TreeGrafter"/>
</dbReference>
<dbReference type="InterPro" id="IPR025110">
    <property type="entry name" value="AMP-bd_C"/>
</dbReference>
<dbReference type="PROSITE" id="PS00455">
    <property type="entry name" value="AMP_BINDING"/>
    <property type="match status" value="1"/>
</dbReference>
<dbReference type="InParanoid" id="W3XFJ2"/>
<evidence type="ECO:0000313" key="3">
    <source>
        <dbReference type="EMBL" id="ETS84192.1"/>
    </source>
</evidence>
<reference evidence="4" key="1">
    <citation type="journal article" date="2015" name="BMC Genomics">
        <title>Genomic and transcriptomic analysis of the endophytic fungus Pestalotiopsis fici reveals its lifestyle and high potential for synthesis of natural products.</title>
        <authorList>
            <person name="Wang X."/>
            <person name="Zhang X."/>
            <person name="Liu L."/>
            <person name="Xiang M."/>
            <person name="Wang W."/>
            <person name="Sun X."/>
            <person name="Che Y."/>
            <person name="Guo L."/>
            <person name="Liu G."/>
            <person name="Guo L."/>
            <person name="Wang C."/>
            <person name="Yin W.B."/>
            <person name="Stadler M."/>
            <person name="Zhang X."/>
            <person name="Liu X."/>
        </authorList>
    </citation>
    <scope>NUCLEOTIDE SEQUENCE [LARGE SCALE GENOMIC DNA]</scope>
    <source>
        <strain evidence="4">W106-1 / CGMCC3.15140</strain>
    </source>
</reference>
<keyword evidence="4" id="KW-1185">Reference proteome</keyword>
<dbReference type="HOGENOM" id="CLU_000022_59_2_1"/>
<dbReference type="InterPro" id="IPR042099">
    <property type="entry name" value="ANL_N_sf"/>
</dbReference>
<dbReference type="OMA" id="PEFWIAG"/>
<name>W3XFJ2_PESFW</name>
<dbReference type="Gene3D" id="3.30.300.30">
    <property type="match status" value="1"/>
</dbReference>
<dbReference type="EMBL" id="KI912110">
    <property type="protein sequence ID" value="ETS84192.1"/>
    <property type="molecule type" value="Genomic_DNA"/>
</dbReference>
<dbReference type="PANTHER" id="PTHR24096:SF422">
    <property type="entry name" value="BCDNA.GH02901"/>
    <property type="match status" value="1"/>
</dbReference>
<dbReference type="InterPro" id="IPR020845">
    <property type="entry name" value="AMP-binding_CS"/>
</dbReference>
<dbReference type="Gene3D" id="3.40.50.12780">
    <property type="entry name" value="N-terminal domain of ligase-like"/>
    <property type="match status" value="1"/>
</dbReference>
<proteinExistence type="predicted"/>
<dbReference type="AlphaFoldDB" id="W3XFJ2"/>
<dbReference type="SUPFAM" id="SSF56801">
    <property type="entry name" value="Acetyl-CoA synthetase-like"/>
    <property type="match status" value="1"/>
</dbReference>
<dbReference type="STRING" id="1229662.W3XFJ2"/>
<sequence>MVFSPPAWVPKLPFDPPDSIPIGEFWGNEKYGRQAWEKSRTPFTCGVSGKSYSSSEMKQRSELLARSLSKRMGWRPNEDTHWDKVVGIFSFNSIDYIMSTFAIHRLSGIATPANAMYSASELEYQLKASGAKALITCVPLLETALKAAKSVGIPEDKVFLMDGAWEKPKQKIPFKTLDEMIQEGESLPAAEPLLWSKGQGARQAAYLCFSSGTSGLPKAVMISHRNVIANMMQVRWFESVGREAKGIETQIALGLLPISHIYGLVVVTLSAIYRGDAVIILPRFELKRLLETIERFKVSFLYLVPPIIIQMLRNQELCAKYDLSSARFIYTGAAPLGAETHEDVVKAFPQLNIGQAYGMTETSTVNFSTSEHDVVVGTSGSLLPGVRAKVLDEEGNEITEYGKRGELYIQSWSVTLGYLNNERATADAYVYDDNGRWLRTGDVAVVTKNDKGVEHFSVVDRIKELIKTKGHQVAPAELEAHLLSHPAVNDCTVIPVPDEDAGEVPKAFVVKAVAYKDKSDEETAREICKHVEDHKSRYKWLKGGVEFIDVVPKSPSGKILRRLLKDKEREARRKAGSKL</sequence>
<accession>W3XFJ2</accession>
<dbReference type="KEGG" id="pfy:PFICI_02217"/>
<dbReference type="Pfam" id="PF00501">
    <property type="entry name" value="AMP-binding"/>
    <property type="match status" value="1"/>
</dbReference>
<dbReference type="Pfam" id="PF13193">
    <property type="entry name" value="AMP-binding_C"/>
    <property type="match status" value="1"/>
</dbReference>
<feature type="domain" description="AMP-dependent synthetase/ligase" evidence="1">
    <location>
        <begin position="47"/>
        <end position="419"/>
    </location>
</feature>
<organism evidence="3 4">
    <name type="scientific">Pestalotiopsis fici (strain W106-1 / CGMCC3.15140)</name>
    <dbReference type="NCBI Taxonomy" id="1229662"/>
    <lineage>
        <taxon>Eukaryota</taxon>
        <taxon>Fungi</taxon>
        <taxon>Dikarya</taxon>
        <taxon>Ascomycota</taxon>
        <taxon>Pezizomycotina</taxon>
        <taxon>Sordariomycetes</taxon>
        <taxon>Xylariomycetidae</taxon>
        <taxon>Amphisphaeriales</taxon>
        <taxon>Sporocadaceae</taxon>
        <taxon>Pestalotiopsis</taxon>
    </lineage>
</organism>
<dbReference type="Proteomes" id="UP000030651">
    <property type="component" value="Unassembled WGS sequence"/>
</dbReference>
<dbReference type="InterPro" id="IPR045851">
    <property type="entry name" value="AMP-bd_C_sf"/>
</dbReference>
<dbReference type="eggNOG" id="KOG1176">
    <property type="taxonomic scope" value="Eukaryota"/>
</dbReference>
<dbReference type="GeneID" id="19267230"/>
<feature type="domain" description="AMP-binding enzyme C-terminal" evidence="2">
    <location>
        <begin position="477"/>
        <end position="558"/>
    </location>
</feature>
<evidence type="ECO:0000259" key="2">
    <source>
        <dbReference type="Pfam" id="PF13193"/>
    </source>
</evidence>
<dbReference type="CDD" id="cd05911">
    <property type="entry name" value="Firefly_Luc_like"/>
    <property type="match status" value="1"/>
</dbReference>
<dbReference type="PANTHER" id="PTHR24096">
    <property type="entry name" value="LONG-CHAIN-FATTY-ACID--COA LIGASE"/>
    <property type="match status" value="1"/>
</dbReference>
<gene>
    <name evidence="3" type="ORF">PFICI_02217</name>
</gene>
<dbReference type="InterPro" id="IPR000873">
    <property type="entry name" value="AMP-dep_synth/lig_dom"/>
</dbReference>
<dbReference type="RefSeq" id="XP_007828989.1">
    <property type="nucleotide sequence ID" value="XM_007830798.1"/>
</dbReference>
<evidence type="ECO:0000259" key="1">
    <source>
        <dbReference type="Pfam" id="PF00501"/>
    </source>
</evidence>
<dbReference type="OrthoDB" id="6509636at2759"/>
<protein>
    <submittedName>
        <fullName evidence="3">Uncharacterized protein</fullName>
    </submittedName>
</protein>
<evidence type="ECO:0000313" key="4">
    <source>
        <dbReference type="Proteomes" id="UP000030651"/>
    </source>
</evidence>